<gene>
    <name evidence="2" type="ORF">H6A60_02760</name>
</gene>
<sequence>MTSQNATPAQDETRSAEFKPHDPIDVTDQNTVFLVLEELGIAHMQHAWLSTHSPDHEDAEQVAGQAREFFLDCCAILGGHVGAERVKPNDWAGAKLAAHLRASIPELIAKFAEKPAAEAGDEETIACALAAYMKSLDKLSAKQAEEAAAGREFGPKHYIDLMAEWSGLLCGLKDKLSLDDAFLP</sequence>
<evidence type="ECO:0000256" key="1">
    <source>
        <dbReference type="SAM" id="MobiDB-lite"/>
    </source>
</evidence>
<keyword evidence="3" id="KW-1185">Reference proteome</keyword>
<evidence type="ECO:0000313" key="3">
    <source>
        <dbReference type="Proteomes" id="UP000715095"/>
    </source>
</evidence>
<dbReference type="Proteomes" id="UP000715095">
    <property type="component" value="Unassembled WGS sequence"/>
</dbReference>
<feature type="region of interest" description="Disordered" evidence="1">
    <location>
        <begin position="1"/>
        <end position="24"/>
    </location>
</feature>
<comment type="caution">
    <text evidence="2">The sequence shown here is derived from an EMBL/GenBank/DDBJ whole genome shotgun (WGS) entry which is preliminary data.</text>
</comment>
<organism evidence="2 3">
    <name type="scientific">Sutterella massiliensis</name>
    <dbReference type="NCBI Taxonomy" id="1816689"/>
    <lineage>
        <taxon>Bacteria</taxon>
        <taxon>Pseudomonadati</taxon>
        <taxon>Pseudomonadota</taxon>
        <taxon>Betaproteobacteria</taxon>
        <taxon>Burkholderiales</taxon>
        <taxon>Sutterellaceae</taxon>
        <taxon>Sutterella</taxon>
    </lineage>
</organism>
<feature type="compositionally biased region" description="Basic and acidic residues" evidence="1">
    <location>
        <begin position="11"/>
        <end position="24"/>
    </location>
</feature>
<evidence type="ECO:0008006" key="4">
    <source>
        <dbReference type="Google" id="ProtNLM"/>
    </source>
</evidence>
<dbReference type="RefSeq" id="WP_205101897.1">
    <property type="nucleotide sequence ID" value="NZ_JACJJC010000003.1"/>
</dbReference>
<dbReference type="EMBL" id="JACJJC010000003">
    <property type="protein sequence ID" value="MBM6703423.1"/>
    <property type="molecule type" value="Genomic_DNA"/>
</dbReference>
<name>A0ABS2DQ77_9BURK</name>
<proteinExistence type="predicted"/>
<accession>A0ABS2DQ77</accession>
<evidence type="ECO:0000313" key="2">
    <source>
        <dbReference type="EMBL" id="MBM6703423.1"/>
    </source>
</evidence>
<feature type="compositionally biased region" description="Polar residues" evidence="1">
    <location>
        <begin position="1"/>
        <end position="10"/>
    </location>
</feature>
<reference evidence="2 3" key="1">
    <citation type="journal article" date="2021" name="Sci. Rep.">
        <title>The distribution of antibiotic resistance genes in chicken gut microbiota commensals.</title>
        <authorList>
            <person name="Juricova H."/>
            <person name="Matiasovicova J."/>
            <person name="Kubasova T."/>
            <person name="Cejkova D."/>
            <person name="Rychlik I."/>
        </authorList>
    </citation>
    <scope>NUCLEOTIDE SEQUENCE [LARGE SCALE GENOMIC DNA]</scope>
    <source>
        <strain evidence="2 3">An829</strain>
    </source>
</reference>
<protein>
    <recommendedName>
        <fullName evidence="4">Hemerythrin-like domain-containing protein</fullName>
    </recommendedName>
</protein>